<accession>A0ACC0A552</accession>
<evidence type="ECO:0000313" key="1">
    <source>
        <dbReference type="EMBL" id="KAI5656023.1"/>
    </source>
</evidence>
<protein>
    <submittedName>
        <fullName evidence="1">Uncharacterized protein</fullName>
    </submittedName>
</protein>
<dbReference type="Proteomes" id="UP001060085">
    <property type="component" value="Linkage Group LG06"/>
</dbReference>
<evidence type="ECO:0000313" key="2">
    <source>
        <dbReference type="Proteomes" id="UP001060085"/>
    </source>
</evidence>
<dbReference type="EMBL" id="CM044706">
    <property type="protein sequence ID" value="KAI5656023.1"/>
    <property type="molecule type" value="Genomic_DNA"/>
</dbReference>
<keyword evidence="2" id="KW-1185">Reference proteome</keyword>
<sequence length="111" mass="13083">MIRNTKPRILECIFSWLPVEPVLCVVTILFILRRRLIVSSWNAALKCRESEPILMLNVTLPNSTHIIFLVPVLLNRISFFRHEATFMEIRIQYLSLDKSVKDFQLEMMAHI</sequence>
<organism evidence="1 2">
    <name type="scientific">Catharanthus roseus</name>
    <name type="common">Madagascar periwinkle</name>
    <name type="synonym">Vinca rosea</name>
    <dbReference type="NCBI Taxonomy" id="4058"/>
    <lineage>
        <taxon>Eukaryota</taxon>
        <taxon>Viridiplantae</taxon>
        <taxon>Streptophyta</taxon>
        <taxon>Embryophyta</taxon>
        <taxon>Tracheophyta</taxon>
        <taxon>Spermatophyta</taxon>
        <taxon>Magnoliopsida</taxon>
        <taxon>eudicotyledons</taxon>
        <taxon>Gunneridae</taxon>
        <taxon>Pentapetalae</taxon>
        <taxon>asterids</taxon>
        <taxon>lamiids</taxon>
        <taxon>Gentianales</taxon>
        <taxon>Apocynaceae</taxon>
        <taxon>Rauvolfioideae</taxon>
        <taxon>Vinceae</taxon>
        <taxon>Catharanthinae</taxon>
        <taxon>Catharanthus</taxon>
    </lineage>
</organism>
<name>A0ACC0A552_CATRO</name>
<reference evidence="2" key="1">
    <citation type="journal article" date="2023" name="Nat. Plants">
        <title>Single-cell RNA sequencing provides a high-resolution roadmap for understanding the multicellular compartmentation of specialized metabolism.</title>
        <authorList>
            <person name="Sun S."/>
            <person name="Shen X."/>
            <person name="Li Y."/>
            <person name="Li Y."/>
            <person name="Wang S."/>
            <person name="Li R."/>
            <person name="Zhang H."/>
            <person name="Shen G."/>
            <person name="Guo B."/>
            <person name="Wei J."/>
            <person name="Xu J."/>
            <person name="St-Pierre B."/>
            <person name="Chen S."/>
            <person name="Sun C."/>
        </authorList>
    </citation>
    <scope>NUCLEOTIDE SEQUENCE [LARGE SCALE GENOMIC DNA]</scope>
</reference>
<proteinExistence type="predicted"/>
<gene>
    <name evidence="1" type="ORF">M9H77_24816</name>
</gene>
<comment type="caution">
    <text evidence="1">The sequence shown here is derived from an EMBL/GenBank/DDBJ whole genome shotgun (WGS) entry which is preliminary data.</text>
</comment>